<feature type="transmembrane region" description="Helical" evidence="7">
    <location>
        <begin position="142"/>
        <end position="160"/>
    </location>
</feature>
<dbReference type="InterPro" id="IPR007603">
    <property type="entry name" value="Choline_transptr-like"/>
</dbReference>
<dbReference type="PANTHER" id="PTHR12385">
    <property type="entry name" value="CHOLINE TRANSPORTER-LIKE (SLC FAMILY 44)"/>
    <property type="match status" value="1"/>
</dbReference>
<evidence type="ECO:0000256" key="4">
    <source>
        <dbReference type="ARBA" id="ARBA00022989"/>
    </source>
</evidence>
<evidence type="ECO:0000256" key="5">
    <source>
        <dbReference type="ARBA" id="ARBA00023136"/>
    </source>
</evidence>
<keyword evidence="5 7" id="KW-0472">Membrane</keyword>
<comment type="function">
    <text evidence="7">Choline transporter.</text>
</comment>
<dbReference type="PANTHER" id="PTHR12385:SF14">
    <property type="entry name" value="CHOLINE TRANSPORTER-LIKE 2"/>
    <property type="match status" value="1"/>
</dbReference>
<keyword evidence="4 7" id="KW-1133">Transmembrane helix</keyword>
<feature type="transmembrane region" description="Helical" evidence="7">
    <location>
        <begin position="253"/>
        <end position="277"/>
    </location>
</feature>
<evidence type="ECO:0000256" key="6">
    <source>
        <dbReference type="ARBA" id="ARBA00023180"/>
    </source>
</evidence>
<keyword evidence="9" id="KW-1185">Reference proteome</keyword>
<evidence type="ECO:0000313" key="8">
    <source>
        <dbReference type="EMBL" id="TNN14281.1"/>
    </source>
</evidence>
<feature type="transmembrane region" description="Helical" evidence="7">
    <location>
        <begin position="555"/>
        <end position="576"/>
    </location>
</feature>
<organism evidence="8 9">
    <name type="scientific">Schistosoma japonicum</name>
    <name type="common">Blood fluke</name>
    <dbReference type="NCBI Taxonomy" id="6182"/>
    <lineage>
        <taxon>Eukaryota</taxon>
        <taxon>Metazoa</taxon>
        <taxon>Spiralia</taxon>
        <taxon>Lophotrochozoa</taxon>
        <taxon>Platyhelminthes</taxon>
        <taxon>Trematoda</taxon>
        <taxon>Digenea</taxon>
        <taxon>Strigeidida</taxon>
        <taxon>Schistosomatoidea</taxon>
        <taxon>Schistosomatidae</taxon>
        <taxon>Schistosoma</taxon>
    </lineage>
</organism>
<keyword evidence="3 7" id="KW-0812">Transmembrane</keyword>
<comment type="caution">
    <text evidence="8">The sequence shown here is derived from an EMBL/GenBank/DDBJ whole genome shotgun (WGS) entry which is preliminary data.</text>
</comment>
<name>A0A4Z2DCR0_SCHJA</name>
<dbReference type="GO" id="GO:0022857">
    <property type="term" value="F:transmembrane transporter activity"/>
    <property type="evidence" value="ECO:0007669"/>
    <property type="project" value="UniProtKB-UniRule"/>
</dbReference>
<dbReference type="EMBL" id="SKCS01000179">
    <property type="protein sequence ID" value="TNN14281.1"/>
    <property type="molecule type" value="Genomic_DNA"/>
</dbReference>
<evidence type="ECO:0000256" key="2">
    <source>
        <dbReference type="ARBA" id="ARBA00007168"/>
    </source>
</evidence>
<comment type="similarity">
    <text evidence="2 7">Belongs to the CTL (choline transporter-like) family.</text>
</comment>
<dbReference type="Pfam" id="PF04515">
    <property type="entry name" value="Choline_transpo"/>
    <property type="match status" value="1"/>
</dbReference>
<feature type="transmembrane region" description="Helical" evidence="7">
    <location>
        <begin position="414"/>
        <end position="447"/>
    </location>
</feature>
<comment type="subcellular location">
    <subcellularLocation>
        <location evidence="7">Cell membrane</location>
        <topology evidence="7">Multi-pass membrane protein</topology>
    </subcellularLocation>
    <subcellularLocation>
        <location evidence="1">Membrane</location>
        <topology evidence="1">Multi-pass membrane protein</topology>
    </subcellularLocation>
</comment>
<accession>A0A4Z2DCR0</accession>
<feature type="transmembrane region" description="Helical" evidence="7">
    <location>
        <begin position="208"/>
        <end position="233"/>
    </location>
</feature>
<feature type="transmembrane region" description="Helical" evidence="7">
    <location>
        <begin position="526"/>
        <end position="549"/>
    </location>
</feature>
<reference evidence="8 9" key="1">
    <citation type="submission" date="2019-03" db="EMBL/GenBank/DDBJ databases">
        <title>An improved genome assembly of the fluke Schistosoma japonicum.</title>
        <authorList>
            <person name="Hu W."/>
            <person name="Luo F."/>
            <person name="Yin M."/>
            <person name="Mo X."/>
            <person name="Sun C."/>
            <person name="Wu Q."/>
            <person name="Zhu B."/>
            <person name="Xiang M."/>
            <person name="Wang J."/>
            <person name="Wang Y."/>
            <person name="Zhang T."/>
            <person name="Xu B."/>
            <person name="Zheng H."/>
            <person name="Feng Z."/>
        </authorList>
    </citation>
    <scope>NUCLEOTIDE SEQUENCE [LARGE SCALE GENOMIC DNA]</scope>
    <source>
        <strain evidence="8">HuSjv2</strain>
        <tissue evidence="8">Worms</tissue>
    </source>
</reference>
<evidence type="ECO:0000313" key="9">
    <source>
        <dbReference type="Proteomes" id="UP000311919"/>
    </source>
</evidence>
<feature type="transmembrane region" description="Helical" evidence="7">
    <location>
        <begin position="180"/>
        <end position="201"/>
    </location>
</feature>
<dbReference type="GO" id="GO:0005886">
    <property type="term" value="C:plasma membrane"/>
    <property type="evidence" value="ECO:0007669"/>
    <property type="project" value="UniProtKB-SubCell"/>
</dbReference>
<gene>
    <name evidence="8" type="ORF">EWB00_002262</name>
</gene>
<keyword evidence="6" id="KW-0325">Glycoprotein</keyword>
<evidence type="ECO:0000256" key="1">
    <source>
        <dbReference type="ARBA" id="ARBA00004141"/>
    </source>
</evidence>
<dbReference type="AlphaFoldDB" id="A0A4Z2DCR0"/>
<evidence type="ECO:0000256" key="3">
    <source>
        <dbReference type="ARBA" id="ARBA00022692"/>
    </source>
</evidence>
<proteinExistence type="inferred from homology"/>
<dbReference type="OrthoDB" id="420519at2759"/>
<sequence>MYNEDTLESKFTDKIFGGIFILINLVVIGLWVYVIVSSNLEILFTNYDCNGNVCGSNKSLKPISFIKINVTKQKYLHHTNFEDKLFSIPVCIQRCPDRLINSSRQLSQFMNSTGILLCDPRVPPLLYESQPRIMNTSLCPTLPLYPSIPIGGVCIPINFINHSNFVNFQFNADSEFTLSLYQIIICGLMVSVLSLLIIGAVRFVPGGFCTYIFGYSISAYSLFMMFLIVRLWIHIMSLKHAYWWKNDVFNRSHLISHITFTIILFICLFITICIICLNTLLRNTTSQWQSTTQFIVEALFVLLSDCLTELCGFMIVMLIMIMIGNGLLCFLSIYSLLHIFAMVEPIRLKFTGCLDFRQIGWIQYGFLPIYLLYCMWIIRYYLSFCQIFTTIFVSNWYRSNESSSKLKIMNYSNQIIYIILYQFIGSLSLASLFSLITWPLLQLLCLYRMINYAIKYKNVTMVTSTSKWEQQLQNFEWQIHHLDCNIFTLIVIEKYSFIKSWKQLNSSLVNIQSLNNIIELVRWSEVLLTLAKLASSAIATSFGLIYYSVRPPALIAFPIVATISFVFCYFISSAILSTLQHILSTIVICYCLQELKVGEDEIFGRESNFTFRHENFKCHLVKLLNNMNSKSTQLRNGCISEKFHHQSSGSYQNYRNLDIQWIDNIEDNYSVQGFSLYPPLSQKKKHICIQ</sequence>
<protein>
    <recommendedName>
        <fullName evidence="7">Choline transporter-like protein</fullName>
    </recommendedName>
</protein>
<dbReference type="Proteomes" id="UP000311919">
    <property type="component" value="Unassembled WGS sequence"/>
</dbReference>
<feature type="transmembrane region" description="Helical" evidence="7">
    <location>
        <begin position="325"/>
        <end position="343"/>
    </location>
</feature>
<feature type="transmembrane region" description="Helical" evidence="7">
    <location>
        <begin position="364"/>
        <end position="394"/>
    </location>
</feature>
<feature type="transmembrane region" description="Helical" evidence="7">
    <location>
        <begin position="15"/>
        <end position="36"/>
    </location>
</feature>
<evidence type="ECO:0000256" key="7">
    <source>
        <dbReference type="RuleBase" id="RU368066"/>
    </source>
</evidence>
<dbReference type="STRING" id="6182.A0A4Z2DCR0"/>